<dbReference type="Proteomes" id="UP001162501">
    <property type="component" value="Chromosome 21"/>
</dbReference>
<accession>A0AC59YZF8</accession>
<dbReference type="EMBL" id="OX596105">
    <property type="protein sequence ID" value="CAN0106605.1"/>
    <property type="molecule type" value="Genomic_DNA"/>
</dbReference>
<evidence type="ECO:0000313" key="2">
    <source>
        <dbReference type="Proteomes" id="UP001162501"/>
    </source>
</evidence>
<protein>
    <submittedName>
        <fullName evidence="1">Uncharacterized protein</fullName>
    </submittedName>
</protein>
<proteinExistence type="predicted"/>
<reference evidence="1" key="2">
    <citation type="submission" date="2025-03" db="EMBL/GenBank/DDBJ databases">
        <authorList>
            <consortium name="ELIXIR-Norway"/>
            <consortium name="Elixir Norway"/>
        </authorList>
    </citation>
    <scope>NUCLEOTIDE SEQUENCE</scope>
</reference>
<name>A0AC59YZF8_RANTA</name>
<reference evidence="1" key="1">
    <citation type="submission" date="2023-05" db="EMBL/GenBank/DDBJ databases">
        <authorList>
            <consortium name="ELIXIR-Norway"/>
        </authorList>
    </citation>
    <scope>NUCLEOTIDE SEQUENCE</scope>
</reference>
<sequence length="489" mass="51503">MGVWSPHQQMSPRDTPTASLLTPSLSVHPSSPEPLFLVICFQVWKRPNLYPRNPDSPRPHPQPKRFSSTPHPLPPAPTSPLGITSTDAPPSPGRCTPATSTRPVPIPSNPGASPTAPTSFPVPPVAPGYSRFGHSTAARLDSPCGAGGRGPGRVPGGGGRCCSSSCNEPRRQPPRWQLEPNQCPAPAPITSPPSAGPPAASWELIPSCALAKAPTQCDKTAVGFYSSPGLCQSVAMFPPASHLLSLLLVIDAGGTVPSPQGVPQGCYAAEEAGERTFRCSQAGLSAVPTSIPNDTRKLYLDANRLVSVPAGAFRHLPVLEELDLSHNILAHLSAAAFQGLAGTLRRLDLSANQLASVPVEAFVGLKIQVNLSANPWRCDCALQEVLRRVRLAPGTGTGIVCGPGARPDLVGQEFLPLVGEEELCGTGRGGARRSTDVALLVTMGGWLVLVVAYLAHYVRQNRDETRRPLKRAPVLPVRSEDSSTLSTMV</sequence>
<gene>
    <name evidence="1" type="ORF">MRATA1EN22A_LOCUS12132</name>
</gene>
<evidence type="ECO:0000313" key="1">
    <source>
        <dbReference type="EMBL" id="CAN0106605.1"/>
    </source>
</evidence>
<organism evidence="1 2">
    <name type="scientific">Rangifer tarandus platyrhynchus</name>
    <name type="common">Svalbard reindeer</name>
    <dbReference type="NCBI Taxonomy" id="3082113"/>
    <lineage>
        <taxon>Eukaryota</taxon>
        <taxon>Metazoa</taxon>
        <taxon>Chordata</taxon>
        <taxon>Craniata</taxon>
        <taxon>Vertebrata</taxon>
        <taxon>Euteleostomi</taxon>
        <taxon>Mammalia</taxon>
        <taxon>Eutheria</taxon>
        <taxon>Laurasiatheria</taxon>
        <taxon>Artiodactyla</taxon>
        <taxon>Ruminantia</taxon>
        <taxon>Pecora</taxon>
        <taxon>Cervidae</taxon>
        <taxon>Odocoileinae</taxon>
        <taxon>Rangifer</taxon>
    </lineage>
</organism>